<feature type="chain" id="PRO_5022862714" evidence="1">
    <location>
        <begin position="23"/>
        <end position="818"/>
    </location>
</feature>
<dbReference type="EMBL" id="CP043450">
    <property type="protein sequence ID" value="QEM12657.1"/>
    <property type="molecule type" value="Genomic_DNA"/>
</dbReference>
<evidence type="ECO:0000313" key="4">
    <source>
        <dbReference type="Proteomes" id="UP000251402"/>
    </source>
</evidence>
<dbReference type="Proteomes" id="UP000251402">
    <property type="component" value="Chromosome"/>
</dbReference>
<dbReference type="RefSeq" id="WP_112568822.1">
    <property type="nucleotide sequence ID" value="NZ_CP043450.1"/>
</dbReference>
<dbReference type="KEGG" id="mrub:DEO27_022480"/>
<evidence type="ECO:0000313" key="3">
    <source>
        <dbReference type="EMBL" id="QEM12657.1"/>
    </source>
</evidence>
<feature type="domain" description="TonB-dependent receptor plug" evidence="2">
    <location>
        <begin position="654"/>
        <end position="706"/>
    </location>
</feature>
<protein>
    <submittedName>
        <fullName evidence="3">TonB-dependent receptor plug domain-containing protein</fullName>
    </submittedName>
</protein>
<dbReference type="AlphaFoldDB" id="A0A5C1I365"/>
<gene>
    <name evidence="3" type="ORF">DEO27_022480</name>
</gene>
<accession>A0A5C1I365</accession>
<proteinExistence type="predicted"/>
<dbReference type="Gene3D" id="2.170.130.10">
    <property type="entry name" value="TonB-dependent receptor, plug domain"/>
    <property type="match status" value="1"/>
</dbReference>
<keyword evidence="1" id="KW-0732">Signal</keyword>
<dbReference type="Pfam" id="PF07715">
    <property type="entry name" value="Plug"/>
    <property type="match status" value="1"/>
</dbReference>
<dbReference type="InterPro" id="IPR037066">
    <property type="entry name" value="Plug_dom_sf"/>
</dbReference>
<dbReference type="SUPFAM" id="SSF56935">
    <property type="entry name" value="Porins"/>
    <property type="match status" value="1"/>
</dbReference>
<sequence length="818" mass="90226">MIIKKGLLFLLPAIFFRMTVFGQTASPESKIPPLLQQFGEKFPQEKVHLHLDRNNHSSGDTLRFRAYVVNAQNNQFTDLSKVLYVDLLNSQDSRVIELRFPVNDGGVSGWVALPDSMERGTYTLRAYTAWMRNFKPELFYHTSLKIGNPANSKQSIPRETKKTRNDELHNIQFFPEGGDLVNGITSVIAFKAINNTGLGEDVSGTITDESGKILSNLQSSFAGMGRFNLTPTQGHSYEAHVRFKDGVTKKVTLPVALTSGYALAVNNQDKANVIIQVMAGGLKATEPVWLAAQANNKLISLTKLDLSNNQGSISIPKRTLPTGIVQFTLFNNLSEPKAERLIFIDRHDQLRLNAGTPKILSTNSVIQIPIEATDQLANPVSANFSVAVVNRKTPVDSTTLTPSILSDLLLTSDLNGYIEYPNHYFKSREPQISLQLDNLMLTQGWRRFIWKDLLAGKFPDVIYPAQTQQTLSGKIQTGKGSTLPKQNVMLVSKGDSAFTIRTVTDSKGRFTFNLPDLQEQHQFSIIASTDSKDINIILDQFAPADSTGYVVKEELSNYPAQSPTNQAHTIKNGTRQLSEVVVKSKKLSATEKAVAPSANFNGAGNANQIITYKDLNHCDNLEICLEGRLVGVYFRIKKDPFSHGYTKVPYSTGGLNKPMLFVLDGVPIQPGQISLNSIPAGNVQSIEVLRSGSLIAAYGLAGSGGVLVITTKKGGINYNEMDEPEDITVTSTPGVINFTYNGYQKYREFYVPKYPVADRTKRNSPETLFWNPVVKTDDRGQSVLEFPIGADVKNIALTIEGISGDGKIGYHYQEYAIK</sequence>
<dbReference type="OrthoDB" id="679547at2"/>
<dbReference type="InterPro" id="IPR012910">
    <property type="entry name" value="Plug_dom"/>
</dbReference>
<evidence type="ECO:0000259" key="2">
    <source>
        <dbReference type="Pfam" id="PF07715"/>
    </source>
</evidence>
<organism evidence="3 4">
    <name type="scientific">Mucilaginibacter rubeus</name>
    <dbReference type="NCBI Taxonomy" id="2027860"/>
    <lineage>
        <taxon>Bacteria</taxon>
        <taxon>Pseudomonadati</taxon>
        <taxon>Bacteroidota</taxon>
        <taxon>Sphingobacteriia</taxon>
        <taxon>Sphingobacteriales</taxon>
        <taxon>Sphingobacteriaceae</taxon>
        <taxon>Mucilaginibacter</taxon>
    </lineage>
</organism>
<dbReference type="Gene3D" id="2.60.40.1930">
    <property type="match status" value="1"/>
</dbReference>
<reference evidence="3" key="1">
    <citation type="submission" date="2019-08" db="EMBL/GenBank/DDBJ databases">
        <title>Comparative genome analysis confer to the adaptation heavy metal polluted environment.</title>
        <authorList>
            <person name="Li Y."/>
        </authorList>
    </citation>
    <scope>NUCLEOTIDE SEQUENCE [LARGE SCALE GENOMIC DNA]</scope>
    <source>
        <strain evidence="3">P1</strain>
    </source>
</reference>
<name>A0A5C1I365_9SPHI</name>
<keyword evidence="3" id="KW-0675">Receptor</keyword>
<feature type="signal peptide" evidence="1">
    <location>
        <begin position="1"/>
        <end position="22"/>
    </location>
</feature>
<evidence type="ECO:0000256" key="1">
    <source>
        <dbReference type="SAM" id="SignalP"/>
    </source>
</evidence>
<keyword evidence="4" id="KW-1185">Reference proteome</keyword>